<dbReference type="SUPFAM" id="SSF53098">
    <property type="entry name" value="Ribonuclease H-like"/>
    <property type="match status" value="1"/>
</dbReference>
<dbReference type="GO" id="GO:0005634">
    <property type="term" value="C:nucleus"/>
    <property type="evidence" value="ECO:0007669"/>
    <property type="project" value="UniProtKB-ARBA"/>
</dbReference>
<evidence type="ECO:0000256" key="4">
    <source>
        <dbReference type="ARBA" id="ARBA00022670"/>
    </source>
</evidence>
<evidence type="ECO:0000256" key="2">
    <source>
        <dbReference type="ARBA" id="ARBA00022578"/>
    </source>
</evidence>
<evidence type="ECO:0000256" key="14">
    <source>
        <dbReference type="ARBA" id="ARBA00022908"/>
    </source>
</evidence>
<dbReference type="InterPro" id="IPR054722">
    <property type="entry name" value="PolX-like_BBD"/>
</dbReference>
<dbReference type="InterPro" id="IPR036397">
    <property type="entry name" value="RNaseH_sf"/>
</dbReference>
<evidence type="ECO:0000256" key="6">
    <source>
        <dbReference type="ARBA" id="ARBA00022722"/>
    </source>
</evidence>
<evidence type="ECO:0000256" key="11">
    <source>
        <dbReference type="ARBA" id="ARBA00022840"/>
    </source>
</evidence>
<dbReference type="GO" id="GO:0015074">
    <property type="term" value="P:DNA integration"/>
    <property type="evidence" value="ECO:0007669"/>
    <property type="project" value="UniProtKB-KW"/>
</dbReference>
<dbReference type="GO" id="GO:0003887">
    <property type="term" value="F:DNA-directed DNA polymerase activity"/>
    <property type="evidence" value="ECO:0007669"/>
    <property type="project" value="UniProtKB-KW"/>
</dbReference>
<keyword evidence="24" id="KW-1185">Reference proteome</keyword>
<dbReference type="PANTHER" id="PTHR42648:SF11">
    <property type="entry name" value="TRANSPOSON TY4-P GAG-POL POLYPROTEIN"/>
    <property type="match status" value="1"/>
</dbReference>
<keyword evidence="6" id="KW-0540">Nuclease</keyword>
<dbReference type="GO" id="GO:0005524">
    <property type="term" value="F:ATP binding"/>
    <property type="evidence" value="ECO:0007669"/>
    <property type="project" value="UniProtKB-KW"/>
</dbReference>
<evidence type="ECO:0000256" key="1">
    <source>
        <dbReference type="ARBA" id="ARBA00002180"/>
    </source>
</evidence>
<feature type="domain" description="Integrase catalytic" evidence="22">
    <location>
        <begin position="495"/>
        <end position="659"/>
    </location>
</feature>
<sequence>MADSKDRGSLQPVVQDNLAASSRIKQQLETESLSHSLTPHLGKDGSNFHQWSRSLNCLIENIFDDEQYFSSQGRDDNRGCNRQIRTFIEKSIDQDLRHHVEDEDKARRVYTLLRDRFDRVSWSKVMTLWGDLVNGADATDDLNGHYSEINSTIKNLKLALPGGFTEENLLAIVFHHRNQQCFHDIANALDGKLAINREACISPKDVLEVAEREPHQQLNTRSEDWILKHILPSKPCFWSFKWGHWKQDCPIRLAGKPKRADPRLKDLSAKIKKSSFLSHPALAKVDVFDDESFFEAHVAAVKDIKVFAELVLLDSGATHHVTNNRSLFLDFQPINILLSVATAARYPVVGVGTVVFVVDGGQIALKKTLYCPEIAGTVLSVGGFQRCDGMVTFTRGVFHLIQNGVTYYSRLHKDRWFVKIVKSPVCHAIQASAVKSNLLHQQFVHFSLRMLERMRGLGAVRGLLIEPLQSASTVCEPCSSAKSMHRPFMCESRELVKVPGDVIVVDLVGPFPQSIQKHLYWLVIQDHFSSLIAFIPLRSKGEAVKEVLNWLKGFTALSGHKVKRLRSDNAGEFISNVFNDGLQQLAIIHKTSIPYEHHQNGKVERENRTLSETARAIMLDKKVKVALWPWAFRHAAWVFNRILHAGCDRTPWELVTGLKPNVAVLRVFGCVAYVHDHLHRKDLGTKSRKLIHLGVAQDAKGWLFWDPGRHIFIRGASAIFDEASGMSGDNNNAAVIKAIEATRITDSSMIDEIEGQDTVFSLMSMNVGVKSGAPATYEEAMASDDKTSWEAAMREELNSLEDMGVWEEVSSPGRGVLGSRWVYTLKTNMDGEVVRFKARAVVQGHRQIKGVNFEETFAPTPTFQSLRCLLAIASAYQWETATFDVKTAYLNSPLEEEVFIRPPSGKTLKVAGNVLRLKKAMYGLKQAARCWWNHLRTILATVGFQMNDGDQSTYSYKQGEDVAMLRVHVDDGILAASNRRLMMKLREALSTAVQLKWDSTLHSIVGIEVQQVGCGFRLSQRALIAKLLADHTKKFLPRQPLPNMILKPEAARGVDRGYLSKIGMILYLAQATRRDVTFAVNYLVRFSMATNNHHWHVLRHLISYLGSTIDESLTIKANPGRKVAEMYINANWGGEGSRSQQGYIGLLWGAPVMWDSKRQTCVASSTFQAEYMALASGAKDFLWVVNNFKFVLGEVMPQLYSDNMAAIKVAGNDGSRKKARHIEREFHVINEMVVKKKVVLSWVGSKDQLADIFTKNLGGNKVQFFKKGVAGV</sequence>
<keyword evidence="4" id="KW-0645">Protease</keyword>
<keyword evidence="19" id="KW-0511">Multifunctional enzyme</keyword>
<keyword evidence="5" id="KW-0548">Nucleotidyltransferase</keyword>
<dbReference type="Proteomes" id="UP000765509">
    <property type="component" value="Unassembled WGS sequence"/>
</dbReference>
<dbReference type="InterPro" id="IPR013103">
    <property type="entry name" value="RVT_2"/>
</dbReference>
<dbReference type="Pfam" id="PF25597">
    <property type="entry name" value="SH3_retrovirus"/>
    <property type="match status" value="1"/>
</dbReference>
<dbReference type="GO" id="GO:0006508">
    <property type="term" value="P:proteolysis"/>
    <property type="evidence" value="ECO:0007669"/>
    <property type="project" value="UniProtKB-KW"/>
</dbReference>
<keyword evidence="16" id="KW-0239">DNA-directed DNA polymerase</keyword>
<keyword evidence="12" id="KW-0460">Magnesium</keyword>
<dbReference type="InterPro" id="IPR012337">
    <property type="entry name" value="RNaseH-like_sf"/>
</dbReference>
<keyword evidence="17" id="KW-0917">Virion maturation</keyword>
<evidence type="ECO:0000256" key="13">
    <source>
        <dbReference type="ARBA" id="ARBA00022884"/>
    </source>
</evidence>
<dbReference type="Pfam" id="PF22936">
    <property type="entry name" value="Pol_BBD"/>
    <property type="match status" value="1"/>
</dbReference>
<evidence type="ECO:0000256" key="18">
    <source>
        <dbReference type="ARBA" id="ARBA00023172"/>
    </source>
</evidence>
<dbReference type="InterPro" id="IPR001584">
    <property type="entry name" value="Integrase_cat-core"/>
</dbReference>
<evidence type="ECO:0000256" key="7">
    <source>
        <dbReference type="ARBA" id="ARBA00022723"/>
    </source>
</evidence>
<keyword evidence="13" id="KW-0694">RNA-binding</keyword>
<keyword evidence="11" id="KW-0067">ATP-binding</keyword>
<comment type="caution">
    <text evidence="23">The sequence shown here is derived from an EMBL/GenBank/DDBJ whole genome shotgun (WGS) entry which is preliminary data.</text>
</comment>
<dbReference type="InterPro" id="IPR057670">
    <property type="entry name" value="SH3_retrovirus"/>
</dbReference>
<dbReference type="PANTHER" id="PTHR42648">
    <property type="entry name" value="TRANSPOSASE, PUTATIVE-RELATED"/>
    <property type="match status" value="1"/>
</dbReference>
<dbReference type="CDD" id="cd09272">
    <property type="entry name" value="RNase_HI_RT_Ty1"/>
    <property type="match status" value="1"/>
</dbReference>
<keyword evidence="18" id="KW-0233">DNA recombination</keyword>
<keyword evidence="9" id="KW-0255">Endonuclease</keyword>
<evidence type="ECO:0000313" key="23">
    <source>
        <dbReference type="EMBL" id="MBW0485654.1"/>
    </source>
</evidence>
<protein>
    <recommendedName>
        <fullName evidence="22">Integrase catalytic domain-containing protein</fullName>
    </recommendedName>
</protein>
<dbReference type="Gene3D" id="3.30.420.10">
    <property type="entry name" value="Ribonuclease H-like superfamily/Ribonuclease H"/>
    <property type="match status" value="1"/>
</dbReference>
<keyword evidence="16" id="KW-0808">Transferase</keyword>
<comment type="catalytic activity">
    <reaction evidence="20">
        <text>DNA(n) + a 2'-deoxyribonucleoside 5'-triphosphate = DNA(n+1) + diphosphate</text>
        <dbReference type="Rhea" id="RHEA:22508"/>
        <dbReference type="Rhea" id="RHEA-COMP:17339"/>
        <dbReference type="Rhea" id="RHEA-COMP:17340"/>
        <dbReference type="ChEBI" id="CHEBI:33019"/>
        <dbReference type="ChEBI" id="CHEBI:61560"/>
        <dbReference type="ChEBI" id="CHEBI:173112"/>
        <dbReference type="EC" id="2.7.7.49"/>
    </reaction>
</comment>
<evidence type="ECO:0000256" key="12">
    <source>
        <dbReference type="ARBA" id="ARBA00022842"/>
    </source>
</evidence>
<dbReference type="InterPro" id="IPR039537">
    <property type="entry name" value="Retrotran_Ty1/copia-like"/>
</dbReference>
<evidence type="ECO:0000256" key="17">
    <source>
        <dbReference type="ARBA" id="ARBA00023113"/>
    </source>
</evidence>
<evidence type="ECO:0000256" key="15">
    <source>
        <dbReference type="ARBA" id="ARBA00022918"/>
    </source>
</evidence>
<evidence type="ECO:0000256" key="9">
    <source>
        <dbReference type="ARBA" id="ARBA00022759"/>
    </source>
</evidence>
<dbReference type="GO" id="GO:0004519">
    <property type="term" value="F:endonuclease activity"/>
    <property type="evidence" value="ECO:0007669"/>
    <property type="project" value="UniProtKB-KW"/>
</dbReference>
<evidence type="ECO:0000256" key="16">
    <source>
        <dbReference type="ARBA" id="ARBA00022932"/>
    </source>
</evidence>
<evidence type="ECO:0000256" key="20">
    <source>
        <dbReference type="ARBA" id="ARBA00048173"/>
    </source>
</evidence>
<evidence type="ECO:0000313" key="24">
    <source>
        <dbReference type="Proteomes" id="UP000765509"/>
    </source>
</evidence>
<dbReference type="Pfam" id="PF07727">
    <property type="entry name" value="RVT_2"/>
    <property type="match status" value="1"/>
</dbReference>
<keyword evidence="3" id="KW-1188">Viral release from host cell</keyword>
<evidence type="ECO:0000256" key="3">
    <source>
        <dbReference type="ARBA" id="ARBA00022612"/>
    </source>
</evidence>
<evidence type="ECO:0000256" key="8">
    <source>
        <dbReference type="ARBA" id="ARBA00022741"/>
    </source>
</evidence>
<organism evidence="23 24">
    <name type="scientific">Austropuccinia psidii MF-1</name>
    <dbReference type="NCBI Taxonomy" id="1389203"/>
    <lineage>
        <taxon>Eukaryota</taxon>
        <taxon>Fungi</taxon>
        <taxon>Dikarya</taxon>
        <taxon>Basidiomycota</taxon>
        <taxon>Pucciniomycotina</taxon>
        <taxon>Pucciniomycetes</taxon>
        <taxon>Pucciniales</taxon>
        <taxon>Sphaerophragmiaceae</taxon>
        <taxon>Austropuccinia</taxon>
    </lineage>
</organism>
<keyword evidence="7" id="KW-0479">Metal-binding</keyword>
<evidence type="ECO:0000256" key="10">
    <source>
        <dbReference type="ARBA" id="ARBA00022801"/>
    </source>
</evidence>
<keyword evidence="10" id="KW-0378">Hydrolase</keyword>
<keyword evidence="2" id="KW-0815">Transposition</keyword>
<accession>A0A9Q3CHX3</accession>
<comment type="catalytic activity">
    <reaction evidence="21">
        <text>DNA(n) + a 2'-deoxyribonucleoside 5'-triphosphate = DNA(n+1) + diphosphate</text>
        <dbReference type="Rhea" id="RHEA:22508"/>
        <dbReference type="Rhea" id="RHEA-COMP:17339"/>
        <dbReference type="Rhea" id="RHEA-COMP:17340"/>
        <dbReference type="ChEBI" id="CHEBI:33019"/>
        <dbReference type="ChEBI" id="CHEBI:61560"/>
        <dbReference type="ChEBI" id="CHEBI:173112"/>
        <dbReference type="EC" id="2.7.7.7"/>
    </reaction>
</comment>
<evidence type="ECO:0000256" key="19">
    <source>
        <dbReference type="ARBA" id="ARBA00023268"/>
    </source>
</evidence>
<keyword evidence="15" id="KW-0695">RNA-directed DNA polymerase</keyword>
<proteinExistence type="predicted"/>
<dbReference type="AlphaFoldDB" id="A0A9Q3CHX3"/>
<dbReference type="GO" id="GO:0008233">
    <property type="term" value="F:peptidase activity"/>
    <property type="evidence" value="ECO:0007669"/>
    <property type="project" value="UniProtKB-KW"/>
</dbReference>
<reference evidence="23" key="1">
    <citation type="submission" date="2021-03" db="EMBL/GenBank/DDBJ databases">
        <title>Draft genome sequence of rust myrtle Austropuccinia psidii MF-1, a brazilian biotype.</title>
        <authorList>
            <person name="Quecine M.C."/>
            <person name="Pachon D.M.R."/>
            <person name="Bonatelli M.L."/>
            <person name="Correr F.H."/>
            <person name="Franceschini L.M."/>
            <person name="Leite T.F."/>
            <person name="Margarido G.R.A."/>
            <person name="Almeida C.A."/>
            <person name="Ferrarezi J.A."/>
            <person name="Labate C.A."/>
        </authorList>
    </citation>
    <scope>NUCLEOTIDE SEQUENCE</scope>
    <source>
        <strain evidence="23">MF-1</strain>
    </source>
</reference>
<keyword evidence="8" id="KW-0547">Nucleotide-binding</keyword>
<dbReference type="GO" id="GO:0003723">
    <property type="term" value="F:RNA binding"/>
    <property type="evidence" value="ECO:0007669"/>
    <property type="project" value="UniProtKB-KW"/>
</dbReference>
<dbReference type="PROSITE" id="PS50994">
    <property type="entry name" value="INTEGRASE"/>
    <property type="match status" value="1"/>
</dbReference>
<keyword evidence="14" id="KW-0229">DNA integration</keyword>
<dbReference type="GO" id="GO:0006310">
    <property type="term" value="P:DNA recombination"/>
    <property type="evidence" value="ECO:0007669"/>
    <property type="project" value="UniProtKB-KW"/>
</dbReference>
<dbReference type="GO" id="GO:0032196">
    <property type="term" value="P:transposition"/>
    <property type="evidence" value="ECO:0007669"/>
    <property type="project" value="UniProtKB-KW"/>
</dbReference>
<dbReference type="GO" id="GO:0003964">
    <property type="term" value="F:RNA-directed DNA polymerase activity"/>
    <property type="evidence" value="ECO:0007669"/>
    <property type="project" value="UniProtKB-KW"/>
</dbReference>
<evidence type="ECO:0000259" key="22">
    <source>
        <dbReference type="PROSITE" id="PS50994"/>
    </source>
</evidence>
<evidence type="ECO:0000256" key="21">
    <source>
        <dbReference type="ARBA" id="ARBA00049244"/>
    </source>
</evidence>
<dbReference type="OrthoDB" id="3251181at2759"/>
<dbReference type="EMBL" id="AVOT02008266">
    <property type="protein sequence ID" value="MBW0485654.1"/>
    <property type="molecule type" value="Genomic_DNA"/>
</dbReference>
<evidence type="ECO:0000256" key="5">
    <source>
        <dbReference type="ARBA" id="ARBA00022695"/>
    </source>
</evidence>
<dbReference type="GO" id="GO:0046872">
    <property type="term" value="F:metal ion binding"/>
    <property type="evidence" value="ECO:0007669"/>
    <property type="project" value="UniProtKB-KW"/>
</dbReference>
<name>A0A9Q3CHX3_9BASI</name>
<comment type="function">
    <text evidence="1">The aspartyl protease (PR) mediates the proteolytic cleavages of the Gag and Gag-Pol polyproteins after assembly of the VLP.</text>
</comment>
<gene>
    <name evidence="23" type="ORF">O181_025369</name>
</gene>